<dbReference type="AlphaFoldDB" id="A0A7W6H993"/>
<evidence type="ECO:0000259" key="2">
    <source>
        <dbReference type="Pfam" id="PF20155"/>
    </source>
</evidence>
<gene>
    <name evidence="3" type="ORF">GGR03_000017</name>
</gene>
<reference evidence="3 4" key="1">
    <citation type="submission" date="2020-08" db="EMBL/GenBank/DDBJ databases">
        <title>Genomic Encyclopedia of Type Strains, Phase IV (KMG-IV): sequencing the most valuable type-strain genomes for metagenomic binning, comparative biology and taxonomic classification.</title>
        <authorList>
            <person name="Goeker M."/>
        </authorList>
    </citation>
    <scope>NUCLEOTIDE SEQUENCE [LARGE SCALE GENOMIC DNA]</scope>
    <source>
        <strain evidence="3 4">DSM 103570</strain>
    </source>
</reference>
<name>A0A7W6H993_9HYPH</name>
<dbReference type="RefSeq" id="WP_183205196.1">
    <property type="nucleotide sequence ID" value="NZ_JAAAMM010000001.1"/>
</dbReference>
<sequence>MDISRLGIAVESRTVDDATHALEKFVQVSGSAERAAKGMGKETTTAGRAAAAANDNAAGSANRAAMAYGKWEMAARMVGRAIGLITAALATGALARYADTWSDINARVALASGSTEAGAAVMERLGTVARRTYSDLANTAESYIGNATALRELGYSTLQQLDYTEALNLALVVSGARAERAASVTNALTKAMAAGKLSGDELNTVIQTGGRVAEVIAEKMGVTVNQLRQLGADGKITGDIIYTSLTGNLELLQEQAESMPATIGDAFTLLRNSLLEWIGGMDQATGTSARLAEAIIYLGDNIGVIARVAAVAGVALVTAFAPAILAAMAAGLMAIGTAGVAAMSAITVAIMANPFGALAVAITTVITAVWLFRDEIKQAVGVDVAEIVKGTANTIVGLFVGAYNAVVEAWGNLPTFFSAIGKQAWNSFIAEFEKPAWEIGGKVIVPGFDLSGMKGSLSEAETAALGGAKATMVQATNTDYFPGWGGSGGDSAPDAAAIEELNRQLNAVNGNAGSAGAAMDEAGKKSAKAAEKAAREAQKLSDAYAGIVTGAERHIAASRAEAAALGQTAEQAAALKYQTDMLNQARDAGINLTAAQTAELNALGSQMAATEAATAKAKEQMEFNRETTRGFVEDLRYGLNAGEGLWGSFKNAALNALDSIIDRIQNQLIDALFSAGQAGGGGGGGGLLGALTGLLGGGFGSGTVSSGATAAIMANPFGGFFADGGTLGAGKWGIAGENGPEIIKGPAQVIPNHQMPRVRSAANDGGPIQLEVTWSASVDTNGNLMPFVEAVSTKAAEQGRDQAVRIVHKGLPDMIGDAKRRGTTR</sequence>
<feature type="transmembrane region" description="Helical" evidence="1">
    <location>
        <begin position="346"/>
        <end position="372"/>
    </location>
</feature>
<proteinExistence type="predicted"/>
<dbReference type="Proteomes" id="UP000588647">
    <property type="component" value="Unassembled WGS sequence"/>
</dbReference>
<keyword evidence="1" id="KW-0472">Membrane</keyword>
<keyword evidence="1" id="KW-1133">Transmembrane helix</keyword>
<accession>A0A7W6H993</accession>
<dbReference type="NCBIfam" id="TIGR02675">
    <property type="entry name" value="tape_meas_nterm"/>
    <property type="match status" value="1"/>
</dbReference>
<dbReference type="EMBL" id="JACIEM010000001">
    <property type="protein sequence ID" value="MBB4000970.1"/>
    <property type="molecule type" value="Genomic_DNA"/>
</dbReference>
<comment type="caution">
    <text evidence="3">The sequence shown here is derived from an EMBL/GenBank/DDBJ whole genome shotgun (WGS) entry which is preliminary data.</text>
</comment>
<evidence type="ECO:0000256" key="1">
    <source>
        <dbReference type="SAM" id="Phobius"/>
    </source>
</evidence>
<keyword evidence="1" id="KW-0812">Transmembrane</keyword>
<feature type="domain" description="Tape measure protein N-terminal" evidence="2">
    <location>
        <begin position="93"/>
        <end position="283"/>
    </location>
</feature>
<organism evidence="3 4">
    <name type="scientific">Aurantimonas endophytica</name>
    <dbReference type="NCBI Taxonomy" id="1522175"/>
    <lineage>
        <taxon>Bacteria</taxon>
        <taxon>Pseudomonadati</taxon>
        <taxon>Pseudomonadota</taxon>
        <taxon>Alphaproteobacteria</taxon>
        <taxon>Hyphomicrobiales</taxon>
        <taxon>Aurantimonadaceae</taxon>
        <taxon>Aurantimonas</taxon>
    </lineage>
</organism>
<keyword evidence="4" id="KW-1185">Reference proteome</keyword>
<dbReference type="Pfam" id="PF20155">
    <property type="entry name" value="TMP_3"/>
    <property type="match status" value="1"/>
</dbReference>
<evidence type="ECO:0000313" key="4">
    <source>
        <dbReference type="Proteomes" id="UP000588647"/>
    </source>
</evidence>
<dbReference type="InterPro" id="IPR013491">
    <property type="entry name" value="Tape_meas_N"/>
</dbReference>
<protein>
    <submittedName>
        <fullName evidence="3">Tape measure domain-containing protein</fullName>
    </submittedName>
</protein>
<evidence type="ECO:0000313" key="3">
    <source>
        <dbReference type="EMBL" id="MBB4000970.1"/>
    </source>
</evidence>